<keyword evidence="2" id="KW-1185">Reference proteome</keyword>
<gene>
    <name evidence="1" type="ordered locus">AM1_C0144</name>
</gene>
<organism evidence="1 2">
    <name type="scientific">Acaryochloris marina (strain MBIC 11017)</name>
    <dbReference type="NCBI Taxonomy" id="329726"/>
    <lineage>
        <taxon>Bacteria</taxon>
        <taxon>Bacillati</taxon>
        <taxon>Cyanobacteriota</taxon>
        <taxon>Cyanophyceae</taxon>
        <taxon>Acaryochloridales</taxon>
        <taxon>Acaryochloridaceae</taxon>
        <taxon>Acaryochloris</taxon>
    </lineage>
</organism>
<reference evidence="1 2" key="1">
    <citation type="journal article" date="2008" name="Proc. Natl. Acad. Sci. U.S.A.">
        <title>Niche adaptation and genome expansion in the chlorophyll d-producing cyanobacterium Acaryochloris marina.</title>
        <authorList>
            <person name="Swingley W.D."/>
            <person name="Chen M."/>
            <person name="Cheung P.C."/>
            <person name="Conrad A.L."/>
            <person name="Dejesa L.C."/>
            <person name="Hao J."/>
            <person name="Honchak B.M."/>
            <person name="Karbach L.E."/>
            <person name="Kurdoglu A."/>
            <person name="Lahiri S."/>
            <person name="Mastrian S.D."/>
            <person name="Miyashita H."/>
            <person name="Page L."/>
            <person name="Ramakrishna P."/>
            <person name="Satoh S."/>
            <person name="Sattley W.M."/>
            <person name="Shimada Y."/>
            <person name="Taylor H.L."/>
            <person name="Tomo T."/>
            <person name="Tsuchiya T."/>
            <person name="Wang Z.T."/>
            <person name="Raymond J."/>
            <person name="Mimuro M."/>
            <person name="Blankenship R.E."/>
            <person name="Touchman J.W."/>
        </authorList>
    </citation>
    <scope>NUCLEOTIDE SEQUENCE [LARGE SCALE GENOMIC DNA]</scope>
    <source>
        <strain evidence="2">MBIC 11017</strain>
        <plasmid evidence="2">Plasmid pREB3</plasmid>
    </source>
</reference>
<name>A8ZMP0_ACAM1</name>
<protein>
    <submittedName>
        <fullName evidence="1">Uncharacterized protein</fullName>
    </submittedName>
</protein>
<accession>A8ZMP0</accession>
<geneLocation type="plasmid" evidence="1 2">
    <name>pREB3</name>
</geneLocation>
<evidence type="ECO:0000313" key="1">
    <source>
        <dbReference type="EMBL" id="ABW32451.1"/>
    </source>
</evidence>
<dbReference type="RefSeq" id="WP_012167415.1">
    <property type="nucleotide sequence ID" value="NC_009928.1"/>
</dbReference>
<dbReference type="Proteomes" id="UP000000268">
    <property type="component" value="Plasmid pREB3"/>
</dbReference>
<dbReference type="HOGENOM" id="CLU_2476224_0_0_3"/>
<evidence type="ECO:0000313" key="2">
    <source>
        <dbReference type="Proteomes" id="UP000000268"/>
    </source>
</evidence>
<dbReference type="KEGG" id="amr:AM1_C0144"/>
<keyword evidence="1" id="KW-0614">Plasmid</keyword>
<sequence length="87" mass="10019">MDLLLDIARDPSTDPKKIAMWMLMTSTCICNALFGDDHPTPLLFYYTQTLDDHYPERLNQVAQIYSSQELDEVIPVIANREEFLGIL</sequence>
<dbReference type="AlphaFoldDB" id="A8ZMP0"/>
<dbReference type="EMBL" id="CP000840">
    <property type="protein sequence ID" value="ABW32451.1"/>
    <property type="molecule type" value="Genomic_DNA"/>
</dbReference>
<proteinExistence type="predicted"/>